<dbReference type="OrthoDB" id="543156at2759"/>
<dbReference type="SUPFAM" id="SSF52317">
    <property type="entry name" value="Class I glutamine amidotransferase-like"/>
    <property type="match status" value="1"/>
</dbReference>
<accession>A0A3M7P1S3</accession>
<dbReference type="AlphaFoldDB" id="A0A3M7P1S3"/>
<reference evidence="4 5" key="1">
    <citation type="journal article" date="2018" name="Sci. Rep.">
        <title>Genomic signatures of local adaptation to the degree of environmental predictability in rotifers.</title>
        <authorList>
            <person name="Franch-Gras L."/>
            <person name="Hahn C."/>
            <person name="Garcia-Roger E.M."/>
            <person name="Carmona M.J."/>
            <person name="Serra M."/>
            <person name="Gomez A."/>
        </authorList>
    </citation>
    <scope>NUCLEOTIDE SEQUENCE [LARGE SCALE GENOMIC DNA]</scope>
    <source>
        <strain evidence="4">HYR1</strain>
    </source>
</reference>
<dbReference type="PANTHER" id="PTHR48094">
    <property type="entry name" value="PROTEIN/NUCLEIC ACID DEGLYCASE DJ-1-RELATED"/>
    <property type="match status" value="1"/>
</dbReference>
<organism evidence="4 5">
    <name type="scientific">Brachionus plicatilis</name>
    <name type="common">Marine rotifer</name>
    <name type="synonym">Brachionus muelleri</name>
    <dbReference type="NCBI Taxonomy" id="10195"/>
    <lineage>
        <taxon>Eukaryota</taxon>
        <taxon>Metazoa</taxon>
        <taxon>Spiralia</taxon>
        <taxon>Gnathifera</taxon>
        <taxon>Rotifera</taxon>
        <taxon>Eurotatoria</taxon>
        <taxon>Monogononta</taxon>
        <taxon>Pseudotrocha</taxon>
        <taxon>Ploima</taxon>
        <taxon>Brachionidae</taxon>
        <taxon>Brachionus</taxon>
    </lineage>
</organism>
<dbReference type="GO" id="GO:0005634">
    <property type="term" value="C:nucleus"/>
    <property type="evidence" value="ECO:0007669"/>
    <property type="project" value="TreeGrafter"/>
</dbReference>
<dbReference type="CDD" id="cd03135">
    <property type="entry name" value="GATase1_DJ-1"/>
    <property type="match status" value="1"/>
</dbReference>
<dbReference type="InterPro" id="IPR050325">
    <property type="entry name" value="Prot/Nucl_acid_deglycase"/>
</dbReference>
<evidence type="ECO:0000259" key="3">
    <source>
        <dbReference type="Pfam" id="PF01965"/>
    </source>
</evidence>
<feature type="domain" description="DJ-1/PfpI" evidence="3">
    <location>
        <begin position="3"/>
        <end position="166"/>
    </location>
</feature>
<evidence type="ECO:0000256" key="1">
    <source>
        <dbReference type="ARBA" id="ARBA00004496"/>
    </source>
</evidence>
<protein>
    <submittedName>
        <fullName evidence="4">Glutathione-independent glyoxalase DJR</fullName>
    </submittedName>
</protein>
<name>A0A3M7P1S3_BRAPC</name>
<dbReference type="NCBIfam" id="TIGR01383">
    <property type="entry name" value="not_thiJ"/>
    <property type="match status" value="1"/>
</dbReference>
<dbReference type="GO" id="GO:0023051">
    <property type="term" value="P:regulation of signaling"/>
    <property type="evidence" value="ECO:0007669"/>
    <property type="project" value="UniProtKB-ARBA"/>
</dbReference>
<dbReference type="Gene3D" id="3.40.50.880">
    <property type="match status" value="1"/>
</dbReference>
<proteinExistence type="predicted"/>
<dbReference type="GO" id="GO:0010646">
    <property type="term" value="P:regulation of cell communication"/>
    <property type="evidence" value="ECO:0007669"/>
    <property type="project" value="UniProtKB-ARBA"/>
</dbReference>
<gene>
    <name evidence="4" type="ORF">BpHYR1_050464</name>
</gene>
<keyword evidence="5" id="KW-1185">Reference proteome</keyword>
<dbReference type="InterPro" id="IPR002818">
    <property type="entry name" value="DJ-1/PfpI"/>
</dbReference>
<comment type="caution">
    <text evidence="4">The sequence shown here is derived from an EMBL/GenBank/DDBJ whole genome shotgun (WGS) entry which is preliminary data.</text>
</comment>
<evidence type="ECO:0000313" key="4">
    <source>
        <dbReference type="EMBL" id="RMZ92993.1"/>
    </source>
</evidence>
<evidence type="ECO:0000313" key="5">
    <source>
        <dbReference type="Proteomes" id="UP000276133"/>
    </source>
</evidence>
<sequence length="184" mass="19916">MVKKALVCLADKAEDTEVVITVDTLRRAGIEAILAGVQGSEPVTCVENIRIVPDLDIDQCQNDLFDVVVLPGGPGYQNLQNSSTVASIVQKHWEHNKKIAAICAGTKVLKSFKIGLGSNITTFSKYKQDLADSYKVSDDRVVVDGNLITSQCPGTAFEFGLSIVKELCGQEKSNEIAQMLKINC</sequence>
<dbReference type="GO" id="GO:0005739">
    <property type="term" value="C:mitochondrion"/>
    <property type="evidence" value="ECO:0007669"/>
    <property type="project" value="TreeGrafter"/>
</dbReference>
<dbReference type="PANTHER" id="PTHR48094:SF12">
    <property type="entry name" value="PARKINSON DISEASE PROTEIN 7 HOMOLOG"/>
    <property type="match status" value="1"/>
</dbReference>
<dbReference type="GO" id="GO:1903189">
    <property type="term" value="P:glyoxal metabolic process"/>
    <property type="evidence" value="ECO:0007669"/>
    <property type="project" value="TreeGrafter"/>
</dbReference>
<dbReference type="Proteomes" id="UP000276133">
    <property type="component" value="Unassembled WGS sequence"/>
</dbReference>
<dbReference type="FunFam" id="3.40.50.880:FF:000022">
    <property type="entry name" value="protein deglycase DJ-1"/>
    <property type="match status" value="1"/>
</dbReference>
<evidence type="ECO:0000256" key="2">
    <source>
        <dbReference type="ARBA" id="ARBA00022490"/>
    </source>
</evidence>
<dbReference type="InterPro" id="IPR029062">
    <property type="entry name" value="Class_I_gatase-like"/>
</dbReference>
<dbReference type="InterPro" id="IPR006287">
    <property type="entry name" value="DJ-1"/>
</dbReference>
<dbReference type="GO" id="GO:0006979">
    <property type="term" value="P:response to oxidative stress"/>
    <property type="evidence" value="ECO:0007669"/>
    <property type="project" value="TreeGrafter"/>
</dbReference>
<dbReference type="EMBL" id="REGN01014145">
    <property type="protein sequence ID" value="RMZ92993.1"/>
    <property type="molecule type" value="Genomic_DNA"/>
</dbReference>
<dbReference type="STRING" id="10195.A0A3M7P1S3"/>
<comment type="subcellular location">
    <subcellularLocation>
        <location evidence="1">Cytoplasm</location>
    </subcellularLocation>
</comment>
<dbReference type="Pfam" id="PF01965">
    <property type="entry name" value="DJ-1_PfpI"/>
    <property type="match status" value="1"/>
</dbReference>
<keyword evidence="2" id="KW-0963">Cytoplasm</keyword>